<feature type="repeat" description="WD" evidence="6">
    <location>
        <begin position="111"/>
        <end position="146"/>
    </location>
</feature>
<dbReference type="PROSITE" id="PS50082">
    <property type="entry name" value="WD_REPEATS_2"/>
    <property type="match status" value="2"/>
</dbReference>
<evidence type="ECO:0000256" key="2">
    <source>
        <dbReference type="ARBA" id="ARBA00005616"/>
    </source>
</evidence>
<evidence type="ECO:0000256" key="3">
    <source>
        <dbReference type="ARBA" id="ARBA00022574"/>
    </source>
</evidence>
<proteinExistence type="inferred from homology"/>
<dbReference type="EMBL" id="LDAU01000080">
    <property type="protein sequence ID" value="KRX07764.1"/>
    <property type="molecule type" value="Genomic_DNA"/>
</dbReference>
<dbReference type="Pfam" id="PF00400">
    <property type="entry name" value="WD40"/>
    <property type="match status" value="3"/>
</dbReference>
<keyword evidence="3 6" id="KW-0853">WD repeat</keyword>
<dbReference type="PROSITE" id="PS50294">
    <property type="entry name" value="WD_REPEATS_REGION"/>
    <property type="match status" value="1"/>
</dbReference>
<dbReference type="OMA" id="HNEGYIR"/>
<reference evidence="7 8" key="1">
    <citation type="journal article" date="2015" name="Sci. Rep.">
        <title>Genome of the facultative scuticociliatosis pathogen Pseudocohnilembus persalinus provides insight into its virulence through horizontal gene transfer.</title>
        <authorList>
            <person name="Xiong J."/>
            <person name="Wang G."/>
            <person name="Cheng J."/>
            <person name="Tian M."/>
            <person name="Pan X."/>
            <person name="Warren A."/>
            <person name="Jiang C."/>
            <person name="Yuan D."/>
            <person name="Miao W."/>
        </authorList>
    </citation>
    <scope>NUCLEOTIDE SEQUENCE [LARGE SCALE GENOMIC DNA]</scope>
    <source>
        <strain evidence="7">36N120E</strain>
    </source>
</reference>
<comment type="subcellular location">
    <subcellularLocation>
        <location evidence="1">Nucleus</location>
    </subcellularLocation>
</comment>
<comment type="similarity">
    <text evidence="2">Belongs to the WD repeat SWD2 family.</text>
</comment>
<comment type="caution">
    <text evidence="7">The sequence shown here is derived from an EMBL/GenBank/DDBJ whole genome shotgun (WGS) entry which is preliminary data.</text>
</comment>
<evidence type="ECO:0000256" key="1">
    <source>
        <dbReference type="ARBA" id="ARBA00004123"/>
    </source>
</evidence>
<dbReference type="GO" id="GO:0016070">
    <property type="term" value="P:RNA metabolic process"/>
    <property type="evidence" value="ECO:0007669"/>
    <property type="project" value="UniProtKB-ARBA"/>
</dbReference>
<dbReference type="InterPro" id="IPR037867">
    <property type="entry name" value="Swd2/WDR82"/>
</dbReference>
<accession>A0A0V0QZR8</accession>
<dbReference type="Gene3D" id="2.130.10.10">
    <property type="entry name" value="YVTN repeat-like/Quinoprotein amine dehydrogenase"/>
    <property type="match status" value="2"/>
</dbReference>
<dbReference type="GO" id="GO:0048188">
    <property type="term" value="C:Set1C/COMPASS complex"/>
    <property type="evidence" value="ECO:0007669"/>
    <property type="project" value="TreeGrafter"/>
</dbReference>
<dbReference type="SUPFAM" id="SSF50978">
    <property type="entry name" value="WD40 repeat-like"/>
    <property type="match status" value="1"/>
</dbReference>
<dbReference type="InParanoid" id="A0A0V0QZR8"/>
<dbReference type="PANTHER" id="PTHR19861">
    <property type="entry name" value="WD40 REPEAT PROTEIN SWD2"/>
    <property type="match status" value="1"/>
</dbReference>
<dbReference type="SMART" id="SM00320">
    <property type="entry name" value="WD40"/>
    <property type="match status" value="6"/>
</dbReference>
<dbReference type="PANTHER" id="PTHR19861:SF0">
    <property type="entry name" value="WD REPEAT-CONTAINING PROTEIN 82"/>
    <property type="match status" value="1"/>
</dbReference>
<dbReference type="InterPro" id="IPR036322">
    <property type="entry name" value="WD40_repeat_dom_sf"/>
</dbReference>
<keyword evidence="8" id="KW-1185">Reference proteome</keyword>
<keyword evidence="5" id="KW-0539">Nucleus</keyword>
<dbReference type="InterPro" id="IPR001680">
    <property type="entry name" value="WD40_rpt"/>
</dbReference>
<dbReference type="OrthoDB" id="27537at2759"/>
<name>A0A0V0QZR8_PSEPJ</name>
<dbReference type="FunCoup" id="A0A0V0QZR8">
    <property type="interactions" value="408"/>
</dbReference>
<dbReference type="GO" id="GO:0003682">
    <property type="term" value="F:chromatin binding"/>
    <property type="evidence" value="ECO:0007669"/>
    <property type="project" value="TreeGrafter"/>
</dbReference>
<evidence type="ECO:0000313" key="7">
    <source>
        <dbReference type="EMBL" id="KRX07764.1"/>
    </source>
</evidence>
<feature type="repeat" description="WD" evidence="6">
    <location>
        <begin position="250"/>
        <end position="288"/>
    </location>
</feature>
<sequence>METEQQDQQDIVLNDEIIKNLKSAKIFKDHQKEINSMDFSSDGKKLVTCDDISLNLYDVEHGRKTKTLFLKSKEIECVKFTHHNEAVLCATKKDHQILYWSLHENQIIKQFTGHTDSIVSLEINPVNDQFLTTSKDQSLRLWNLESKTPSCESKLDLSSKNSNFDSCGLIFAVAYQETIAGTSFSKVALYDLKNYDTGCFTDWKFECSEIKQIKFSNSGKYIVCACAENYIMVLDAYQGNEITTIKDFVNDNSILEVSFSPCSTYIVSGSENGIVHIWKTETGESVNQLKNQHFLKCQVVKFNPKFCILATGCKNIILWIPNSYGEQ</sequence>
<evidence type="ECO:0000256" key="4">
    <source>
        <dbReference type="ARBA" id="ARBA00022737"/>
    </source>
</evidence>
<dbReference type="Proteomes" id="UP000054937">
    <property type="component" value="Unassembled WGS sequence"/>
</dbReference>
<protein>
    <submittedName>
        <fullName evidence="7">WD40-repeat-containing domain</fullName>
    </submittedName>
</protein>
<evidence type="ECO:0000256" key="5">
    <source>
        <dbReference type="ARBA" id="ARBA00023242"/>
    </source>
</evidence>
<evidence type="ECO:0000313" key="8">
    <source>
        <dbReference type="Proteomes" id="UP000054937"/>
    </source>
</evidence>
<gene>
    <name evidence="7" type="ORF">PPERSA_07514</name>
</gene>
<organism evidence="7 8">
    <name type="scientific">Pseudocohnilembus persalinus</name>
    <name type="common">Ciliate</name>
    <dbReference type="NCBI Taxonomy" id="266149"/>
    <lineage>
        <taxon>Eukaryota</taxon>
        <taxon>Sar</taxon>
        <taxon>Alveolata</taxon>
        <taxon>Ciliophora</taxon>
        <taxon>Intramacronucleata</taxon>
        <taxon>Oligohymenophorea</taxon>
        <taxon>Scuticociliatia</taxon>
        <taxon>Philasterida</taxon>
        <taxon>Pseudocohnilembidae</taxon>
        <taxon>Pseudocohnilembus</taxon>
    </lineage>
</organism>
<evidence type="ECO:0000256" key="6">
    <source>
        <dbReference type="PROSITE-ProRule" id="PRU00221"/>
    </source>
</evidence>
<dbReference type="AlphaFoldDB" id="A0A0V0QZR8"/>
<keyword evidence="4" id="KW-0677">Repeat</keyword>
<dbReference type="InterPro" id="IPR015943">
    <property type="entry name" value="WD40/YVTN_repeat-like_dom_sf"/>
</dbReference>